<keyword evidence="2" id="KW-1185">Reference proteome</keyword>
<reference evidence="1 2" key="1">
    <citation type="submission" date="2020-08" db="EMBL/GenBank/DDBJ databases">
        <title>Genomic Encyclopedia of Type Strains, Phase IV (KMG-IV): sequencing the most valuable type-strain genomes for metagenomic binning, comparative biology and taxonomic classification.</title>
        <authorList>
            <person name="Goeker M."/>
        </authorList>
    </citation>
    <scope>NUCLEOTIDE SEQUENCE [LARGE SCALE GENOMIC DNA]</scope>
    <source>
        <strain evidence="1 2">DSM 19979</strain>
    </source>
</reference>
<dbReference type="Proteomes" id="UP000553193">
    <property type="component" value="Unassembled WGS sequence"/>
</dbReference>
<accession>A0A840AC58</accession>
<sequence>MKKALGAFWESLSGPRVITVPCTVEIEQSFDSLHAHAVPEGITLRPGDRVVVNNPPGLPEFGTATTYETTATVYRAGPFTQLWTEVAAFAELAELYHCGFEPKEYGA</sequence>
<organism evidence="1 2">
    <name type="scientific">Roseococcus suduntuyensis</name>
    <dbReference type="NCBI Taxonomy" id="455361"/>
    <lineage>
        <taxon>Bacteria</taxon>
        <taxon>Pseudomonadati</taxon>
        <taxon>Pseudomonadota</taxon>
        <taxon>Alphaproteobacteria</taxon>
        <taxon>Acetobacterales</taxon>
        <taxon>Roseomonadaceae</taxon>
        <taxon>Roseococcus</taxon>
    </lineage>
</organism>
<evidence type="ECO:0000313" key="2">
    <source>
        <dbReference type="Proteomes" id="UP000553193"/>
    </source>
</evidence>
<dbReference type="EMBL" id="JACIDJ010000002">
    <property type="protein sequence ID" value="MBB3898116.1"/>
    <property type="molecule type" value="Genomic_DNA"/>
</dbReference>
<dbReference type="AlphaFoldDB" id="A0A840AC58"/>
<name>A0A840AC58_9PROT</name>
<protein>
    <submittedName>
        <fullName evidence="1">Uncharacterized protein</fullName>
    </submittedName>
</protein>
<gene>
    <name evidence="1" type="ORF">GGQ83_001553</name>
</gene>
<dbReference type="RefSeq" id="WP_184383207.1">
    <property type="nucleotide sequence ID" value="NZ_JACIDJ010000002.1"/>
</dbReference>
<evidence type="ECO:0000313" key="1">
    <source>
        <dbReference type="EMBL" id="MBB3898116.1"/>
    </source>
</evidence>
<comment type="caution">
    <text evidence="1">The sequence shown here is derived from an EMBL/GenBank/DDBJ whole genome shotgun (WGS) entry which is preliminary data.</text>
</comment>
<proteinExistence type="predicted"/>